<protein>
    <submittedName>
        <fullName evidence="1">Uncharacterized protein</fullName>
    </submittedName>
</protein>
<name>A0ACC0U964_9AGAM</name>
<comment type="caution">
    <text evidence="1">The sequence shown here is derived from an EMBL/GenBank/DDBJ whole genome shotgun (WGS) entry which is preliminary data.</text>
</comment>
<organism evidence="1 2">
    <name type="scientific">Russula earlei</name>
    <dbReference type="NCBI Taxonomy" id="71964"/>
    <lineage>
        <taxon>Eukaryota</taxon>
        <taxon>Fungi</taxon>
        <taxon>Dikarya</taxon>
        <taxon>Basidiomycota</taxon>
        <taxon>Agaricomycotina</taxon>
        <taxon>Agaricomycetes</taxon>
        <taxon>Russulales</taxon>
        <taxon>Russulaceae</taxon>
        <taxon>Russula</taxon>
    </lineage>
</organism>
<dbReference type="Proteomes" id="UP001207468">
    <property type="component" value="Unassembled WGS sequence"/>
</dbReference>
<evidence type="ECO:0000313" key="2">
    <source>
        <dbReference type="Proteomes" id="UP001207468"/>
    </source>
</evidence>
<keyword evidence="2" id="KW-1185">Reference proteome</keyword>
<gene>
    <name evidence="1" type="ORF">F5148DRAFT_48508</name>
</gene>
<sequence>MNCDQVLIPIACRFVASDQWLTAQFDSTWKISEVKQFILAKVFNRSVANNDCLSSRGRPVSPITFASARNSSDSNHDGSQEDDPTADLESYFFMDPPRQLRMRQTPNQRVTSSFAPESPTEHSAATVLPAHQYTMLAFSTGQLLEDDYSLAWYRLRPHELLELHPPRTIVRLQREVVLEYIKPYLELDVRALRVIVNDKDSHALGPACASDAPSPNRIRKAKDPGAGESRSACASVGAGAGMGGAGGPHATQSMRKRRKTKLEWRDRHLVIRQGMLSLLKSRTDPTPVHTCSLAMLTTLRGQEDMVHAATAPLPSPHIVCAKFRVEGCPSSVLEPQLSSSPTMVEQWNDPWSGGTITRENDSGLWGRRESKEDIKQQRKGAIEGGDRSRCNSNSIPREDSCEGRTLDVKSESLWYDINVGDGTQGTWLVLDTLNEHAHSNLLRVLHRCSPDKISSTLVPNHLLPLSSLSSPSSPSSLLSSHAGTPRGSSCPYPEWRTEVSQRAQRSGLGNVSDAMSWILRGGPPLEPSVPKLSSTELRKKPSNLTADLEPFDFDGDDDCGDDGDCELEWDSWMRDLTRQALAGLNNNSTATAVTDPVTSHPNRHIRSTASSSTFSSVAMSEQVAPTSPMSRRPSDIMPGANMGLLSADSPALLTAPSVLPFQSTGVTTSTVSAGGIVRTRSLISVDGGRGRGVARAMEVLSEDGSGGKSICSHRESRHRRAREDSNRGAVASSAPARSMAVPTAANTITSTVTVQESGASPPTTRSDGSLFLAEGSIRPATAAAASSSASASSSAMLAGAGLSEAMTSGIATMTTTTSRKTIQLSPRRSSASGEMLRSEANPAGKGKAKSSSRGKAFSPERLVSKLDSALDFVSG</sequence>
<accession>A0ACC0U964</accession>
<proteinExistence type="predicted"/>
<dbReference type="EMBL" id="JAGFNK010000108">
    <property type="protein sequence ID" value="KAI9507885.1"/>
    <property type="molecule type" value="Genomic_DNA"/>
</dbReference>
<reference evidence="1" key="1">
    <citation type="submission" date="2021-03" db="EMBL/GenBank/DDBJ databases">
        <title>Evolutionary priming and transition to the ectomycorrhizal habit in an iconic lineage of mushroom-forming fungi: is preadaptation a requirement?</title>
        <authorList>
            <consortium name="DOE Joint Genome Institute"/>
            <person name="Looney B.P."/>
            <person name="Miyauchi S."/>
            <person name="Morin E."/>
            <person name="Drula E."/>
            <person name="Courty P.E."/>
            <person name="Chicoki N."/>
            <person name="Fauchery L."/>
            <person name="Kohler A."/>
            <person name="Kuo A."/>
            <person name="LaButti K."/>
            <person name="Pangilinan J."/>
            <person name="Lipzen A."/>
            <person name="Riley R."/>
            <person name="Andreopoulos W."/>
            <person name="He G."/>
            <person name="Johnson J."/>
            <person name="Barry K.W."/>
            <person name="Grigoriev I.V."/>
            <person name="Nagy L."/>
            <person name="Hibbett D."/>
            <person name="Henrissat B."/>
            <person name="Matheny P.B."/>
            <person name="Labbe J."/>
            <person name="Martin A.F."/>
        </authorList>
    </citation>
    <scope>NUCLEOTIDE SEQUENCE</scope>
    <source>
        <strain evidence="1">BPL698</strain>
    </source>
</reference>
<evidence type="ECO:0000313" key="1">
    <source>
        <dbReference type="EMBL" id="KAI9507885.1"/>
    </source>
</evidence>